<keyword evidence="2" id="KW-1185">Reference proteome</keyword>
<organism evidence="1 2">
    <name type="scientific">Aphis craccivora</name>
    <name type="common">Cowpea aphid</name>
    <dbReference type="NCBI Taxonomy" id="307492"/>
    <lineage>
        <taxon>Eukaryota</taxon>
        <taxon>Metazoa</taxon>
        <taxon>Ecdysozoa</taxon>
        <taxon>Arthropoda</taxon>
        <taxon>Hexapoda</taxon>
        <taxon>Insecta</taxon>
        <taxon>Pterygota</taxon>
        <taxon>Neoptera</taxon>
        <taxon>Paraneoptera</taxon>
        <taxon>Hemiptera</taxon>
        <taxon>Sternorrhyncha</taxon>
        <taxon>Aphidomorpha</taxon>
        <taxon>Aphidoidea</taxon>
        <taxon>Aphididae</taxon>
        <taxon>Aphidini</taxon>
        <taxon>Aphis</taxon>
        <taxon>Aphis</taxon>
    </lineage>
</organism>
<accession>A0A6G0Y6C4</accession>
<gene>
    <name evidence="1" type="ORF">FWK35_00014994</name>
</gene>
<name>A0A6G0Y6C4_APHCR</name>
<dbReference type="AlphaFoldDB" id="A0A6G0Y6C4"/>
<dbReference type="OrthoDB" id="10031901at2759"/>
<dbReference type="EMBL" id="VUJU01005933">
    <property type="protein sequence ID" value="KAF0749887.1"/>
    <property type="molecule type" value="Genomic_DNA"/>
</dbReference>
<proteinExistence type="predicted"/>
<comment type="caution">
    <text evidence="1">The sequence shown here is derived from an EMBL/GenBank/DDBJ whole genome shotgun (WGS) entry which is preliminary data.</text>
</comment>
<dbReference type="Proteomes" id="UP000478052">
    <property type="component" value="Unassembled WGS sequence"/>
</dbReference>
<evidence type="ECO:0000313" key="1">
    <source>
        <dbReference type="EMBL" id="KAF0749887.1"/>
    </source>
</evidence>
<sequence length="197" mass="23075">MSIIAHSIEIVKPDLKNGNHISKGPKHLKTHCSNKINGYFPSCIDVTILNHIGHDNDLGHLLLNTDNRVNIEKKISQHIPFENILDEINETHGMNSYHFNVTTLLVLDDVREGLPCAFMINKENCSPMSDMAESFFNVWIVEIKRPKHRFYCTWHVDRAWRKNAVKIKYKDKQCETYKLLRILLHELKPFKEFLEKL</sequence>
<evidence type="ECO:0000313" key="2">
    <source>
        <dbReference type="Proteomes" id="UP000478052"/>
    </source>
</evidence>
<protein>
    <submittedName>
        <fullName evidence="1">MULE domain-containing protein</fullName>
    </submittedName>
</protein>
<reference evidence="1 2" key="1">
    <citation type="submission" date="2019-08" db="EMBL/GenBank/DDBJ databases">
        <title>Whole genome of Aphis craccivora.</title>
        <authorList>
            <person name="Voronova N.V."/>
            <person name="Shulinski R.S."/>
            <person name="Bandarenka Y.V."/>
            <person name="Zhorov D.G."/>
            <person name="Warner D."/>
        </authorList>
    </citation>
    <scope>NUCLEOTIDE SEQUENCE [LARGE SCALE GENOMIC DNA]</scope>
    <source>
        <strain evidence="1">180601</strain>
        <tissue evidence="1">Whole Body</tissue>
    </source>
</reference>